<dbReference type="InterPro" id="IPR024132">
    <property type="entry name" value="Akirin"/>
</dbReference>
<comment type="similarity">
    <text evidence="2">Belongs to the akirin family.</text>
</comment>
<name>A0AA88L7G5_ARTSF</name>
<dbReference type="AlphaFoldDB" id="A0AA88L7G5"/>
<dbReference type="GO" id="GO:0000785">
    <property type="term" value="C:chromatin"/>
    <property type="evidence" value="ECO:0007669"/>
    <property type="project" value="TreeGrafter"/>
</dbReference>
<dbReference type="GO" id="GO:0003712">
    <property type="term" value="F:transcription coregulator activity"/>
    <property type="evidence" value="ECO:0007669"/>
    <property type="project" value="TreeGrafter"/>
</dbReference>
<feature type="compositionally biased region" description="Basic and acidic residues" evidence="4">
    <location>
        <begin position="71"/>
        <end position="80"/>
    </location>
</feature>
<proteinExistence type="inferred from homology"/>
<dbReference type="Proteomes" id="UP001187531">
    <property type="component" value="Unassembled WGS sequence"/>
</dbReference>
<protein>
    <recommendedName>
        <fullName evidence="7">Akirin</fullName>
    </recommendedName>
</protein>
<evidence type="ECO:0000256" key="4">
    <source>
        <dbReference type="SAM" id="MobiDB-lite"/>
    </source>
</evidence>
<comment type="subcellular location">
    <subcellularLocation>
        <location evidence="1">Nucleus</location>
    </subcellularLocation>
</comment>
<gene>
    <name evidence="5" type="ORF">QYM36_010396</name>
</gene>
<keyword evidence="6" id="KW-1185">Reference proteome</keyword>
<feature type="region of interest" description="Disordered" evidence="4">
    <location>
        <begin position="67"/>
        <end position="108"/>
    </location>
</feature>
<evidence type="ECO:0000256" key="2">
    <source>
        <dbReference type="ARBA" id="ARBA00005625"/>
    </source>
</evidence>
<dbReference type="GO" id="GO:0045089">
    <property type="term" value="P:positive regulation of innate immune response"/>
    <property type="evidence" value="ECO:0007669"/>
    <property type="project" value="TreeGrafter"/>
</dbReference>
<evidence type="ECO:0000313" key="5">
    <source>
        <dbReference type="EMBL" id="KAK2715814.1"/>
    </source>
</evidence>
<dbReference type="PANTHER" id="PTHR13293">
    <property type="entry name" value="AKIRIN-RELATED"/>
    <property type="match status" value="1"/>
</dbReference>
<feature type="region of interest" description="Disordered" evidence="4">
    <location>
        <begin position="11"/>
        <end position="46"/>
    </location>
</feature>
<evidence type="ECO:0000256" key="1">
    <source>
        <dbReference type="ARBA" id="ARBA00004123"/>
    </source>
</evidence>
<reference evidence="5" key="1">
    <citation type="submission" date="2023-07" db="EMBL/GenBank/DDBJ databases">
        <title>Chromosome-level genome assembly of Artemia franciscana.</title>
        <authorList>
            <person name="Jo E."/>
        </authorList>
    </citation>
    <scope>NUCLEOTIDE SEQUENCE</scope>
    <source>
        <tissue evidence="5">Whole body</tissue>
    </source>
</reference>
<comment type="caution">
    <text evidence="5">The sequence shown here is derived from an EMBL/GenBank/DDBJ whole genome shotgun (WGS) entry which is preliminary data.</text>
</comment>
<feature type="compositionally biased region" description="Low complexity" evidence="4">
    <location>
        <begin position="86"/>
        <end position="96"/>
    </location>
</feature>
<dbReference type="GO" id="GO:0045944">
    <property type="term" value="P:positive regulation of transcription by RNA polymerase II"/>
    <property type="evidence" value="ECO:0007669"/>
    <property type="project" value="TreeGrafter"/>
</dbReference>
<dbReference type="PANTHER" id="PTHR13293:SF6">
    <property type="entry name" value="AKIRIN-RELATED"/>
    <property type="match status" value="1"/>
</dbReference>
<evidence type="ECO:0000256" key="3">
    <source>
        <dbReference type="ARBA" id="ARBA00023242"/>
    </source>
</evidence>
<accession>A0AA88L7G5</accession>
<evidence type="ECO:0008006" key="7">
    <source>
        <dbReference type="Google" id="ProtNLM"/>
    </source>
</evidence>
<organism evidence="5 6">
    <name type="scientific">Artemia franciscana</name>
    <name type="common">Brine shrimp</name>
    <name type="synonym">Artemia sanfranciscana</name>
    <dbReference type="NCBI Taxonomy" id="6661"/>
    <lineage>
        <taxon>Eukaryota</taxon>
        <taxon>Metazoa</taxon>
        <taxon>Ecdysozoa</taxon>
        <taxon>Arthropoda</taxon>
        <taxon>Crustacea</taxon>
        <taxon>Branchiopoda</taxon>
        <taxon>Anostraca</taxon>
        <taxon>Artemiidae</taxon>
        <taxon>Artemia</taxon>
    </lineage>
</organism>
<dbReference type="GO" id="GO:0005634">
    <property type="term" value="C:nucleus"/>
    <property type="evidence" value="ECO:0007669"/>
    <property type="project" value="UniProtKB-SubCell"/>
</dbReference>
<sequence length="173" mass="19777">MACVTLKRSLDFDPLHSPSRSAKRRRCIPVAQQSPMKAPSAYAGSVPKMTQDQLLASVREEVKRLQRRKQLSYEKSHSEGDAMCESGPSSPASLPRSPSPPNGYTLQKDKPLFTLKQVTMICERMIREREEEIREAYDQVLVSKLAEQYDSFVKFTFDQVQRRFEAETPSYLS</sequence>
<evidence type="ECO:0000313" key="6">
    <source>
        <dbReference type="Proteomes" id="UP001187531"/>
    </source>
</evidence>
<dbReference type="EMBL" id="JAVRJZ010000012">
    <property type="protein sequence ID" value="KAK2715814.1"/>
    <property type="molecule type" value="Genomic_DNA"/>
</dbReference>
<keyword evidence="3" id="KW-0539">Nucleus</keyword>